<dbReference type="InterPro" id="IPR006697">
    <property type="entry name" value="RecC"/>
</dbReference>
<dbReference type="InterPro" id="IPR041500">
    <property type="entry name" value="RecC_C"/>
</dbReference>
<organism evidence="12 13">
    <name type="scientific">Litoribrevibacter euphylliae</name>
    <dbReference type="NCBI Taxonomy" id="1834034"/>
    <lineage>
        <taxon>Bacteria</taxon>
        <taxon>Pseudomonadati</taxon>
        <taxon>Pseudomonadota</taxon>
        <taxon>Gammaproteobacteria</taxon>
        <taxon>Oceanospirillales</taxon>
        <taxon>Oceanospirillaceae</taxon>
        <taxon>Litoribrevibacter</taxon>
    </lineage>
</organism>
<dbReference type="InterPro" id="IPR013986">
    <property type="entry name" value="DExx_box_DNA_helicase_dom_sf"/>
</dbReference>
<evidence type="ECO:0000256" key="1">
    <source>
        <dbReference type="ARBA" id="ARBA00022722"/>
    </source>
</evidence>
<sequence>MFTVYHSNDVHVLKTLVVELMARQPLSGAFDKETVLVQSPGMSQWLKLQIADHFGIAANIDFPLPATFVWNIFKDVLDDVPQRSAFSKDQMTWRLLEIIPEHLSDASFSELDTYLKNDDRQVKLYQLSARIADIFDQYLMYRPHWINQWEVGQFVEELQGEDQWQAILWRALSEHTLVSGASKYHRANLYDDCINRLRAGACPKTIRQLKRIFIFGISALPPRYLQVLEALGQHIDVHFMLFNPCQFYWGDILDQKYLSRMALKQRQDFYSGEQKARLKSDVESYIEGAVGNSLLASWGKVGRDMQRLLSDQSASEVEAFVVPENERLLSFIKRDMLTLNDAYCMAKAEQKRCISVKDDSISLNVCHSSMREVEVLHDYLLDVFSKDASIQPRDVVVMVSDIDAYSPYIHAVFSSQPENQRIPFSISDLSSNHYHSIIQAYIWLLGVHQHRFTSTELLSFIQVPAVMAKFGFAEDDLDLITHWIQQAGIRWGLDEFTAMSFDLPSMKQNTWLFGLERMLSGYAMSDELGVTDGVLPYDQIQGLNAELAGKLAYLVQQLIELRHQLIDEQAGDQSIHAQDKITRLSVPQWRHLLEDIRINFFKANDEDDQRQLQQIAGVIGHWYGQIEEAGLLDVQSNQQGHVLELTSEVILEVMSEKLIQERISQRFLAGQLNFCTLMPMRSVPFKVVCLLGMDGNAYPRQQPPLGFDLMHGRFEYGDRSRRDDDRYLFLEAVLSAEKYLYLSYTGRSIRDNAEIIPSILISELMDYCSEGFVMMGSEDADEDQQVATLLAHLTHEHSLTPYSPAQFTNPERLNDTKPLSYARQWLDIAKLTQHGSFSHSLAKTSLEPVSWDTTFLDAALPSFDFSGVLDLNELKQFWSSPVRYFFHKRLKVYLLGTGDPIEEDERFSLNGLQKYQLKDQLAEWSVEDQSFDVGDVQTVLKHYQAEGSLPTLGFGELELEDSYGLVSQLTEYLKTLPKVDKERAVEVSLSVVVDHKTIQLESWLANYTGVSFLSYRVGQLRSKDLFSLWISHLAACSQGVSKPSSFVGLDAKKKQIEHLGFLPVDSDQAKALLTDLTECWWQGMHAPLLFNVEVAQSYLNELDKPKSDEQIAKQMLEDLVTQALEEDEYMGRCWSEISDEYIDELIRLIERVYQPMHSRLVSFIEGDE</sequence>
<evidence type="ECO:0000256" key="10">
    <source>
        <dbReference type="HAMAP-Rule" id="MF_01486"/>
    </source>
</evidence>
<evidence type="ECO:0000256" key="4">
    <source>
        <dbReference type="ARBA" id="ARBA00022801"/>
    </source>
</evidence>
<dbReference type="Gene3D" id="1.10.10.160">
    <property type="match status" value="1"/>
</dbReference>
<evidence type="ECO:0000256" key="5">
    <source>
        <dbReference type="ARBA" id="ARBA00022806"/>
    </source>
</evidence>
<dbReference type="InterPro" id="IPR027417">
    <property type="entry name" value="P-loop_NTPase"/>
</dbReference>
<feature type="domain" description="RecC C-terminal" evidence="11">
    <location>
        <begin position="869"/>
        <end position="1101"/>
    </location>
</feature>
<dbReference type="PANTHER" id="PTHR30591">
    <property type="entry name" value="RECBCD ENZYME SUBUNIT RECC"/>
    <property type="match status" value="1"/>
</dbReference>
<dbReference type="InterPro" id="IPR011335">
    <property type="entry name" value="Restrct_endonuc-II-like"/>
</dbReference>
<dbReference type="Pfam" id="PF04257">
    <property type="entry name" value="Exonuc_V_gamma"/>
    <property type="match status" value="1"/>
</dbReference>
<evidence type="ECO:0000313" key="13">
    <source>
        <dbReference type="Proteomes" id="UP001595476"/>
    </source>
</evidence>
<comment type="similarity">
    <text evidence="10">Belongs to the RecC family.</text>
</comment>
<dbReference type="Gene3D" id="1.10.10.990">
    <property type="match status" value="1"/>
</dbReference>
<dbReference type="GO" id="GO:0008854">
    <property type="term" value="F:exodeoxyribonuclease V activity"/>
    <property type="evidence" value="ECO:0007669"/>
    <property type="project" value="UniProtKB-EC"/>
</dbReference>
<dbReference type="Gene3D" id="3.40.50.300">
    <property type="entry name" value="P-loop containing nucleotide triphosphate hydrolases"/>
    <property type="match status" value="2"/>
</dbReference>
<dbReference type="SUPFAM" id="SSF52540">
    <property type="entry name" value="P-loop containing nucleoside triphosphate hydrolases"/>
    <property type="match status" value="2"/>
</dbReference>
<dbReference type="PIRSF" id="PIRSF000980">
    <property type="entry name" value="RecC"/>
    <property type="match status" value="1"/>
</dbReference>
<dbReference type="Gene3D" id="3.40.50.10930">
    <property type="match status" value="1"/>
</dbReference>
<comment type="miscellaneous">
    <text evidence="10">In the RecBCD complex, RecB has a slow 3'-5' helicase, an exonuclease activity and loads RecA onto ssDNA, RecD has a fast 5'-3' helicase activity, while RecC stimulates the ATPase and processivity of the RecB helicase and contributes to recognition of the Chi site.</text>
</comment>
<dbReference type="CDD" id="cd22353">
    <property type="entry name" value="RecC_C-like"/>
    <property type="match status" value="1"/>
</dbReference>
<evidence type="ECO:0000256" key="7">
    <source>
        <dbReference type="ARBA" id="ARBA00022840"/>
    </source>
</evidence>
<accession>A0ABV7HGC3</accession>
<keyword evidence="7 10" id="KW-0067">ATP-binding</keyword>
<keyword evidence="4 10" id="KW-0378">Hydrolase</keyword>
<keyword evidence="6 10" id="KW-0269">Exonuclease</keyword>
<dbReference type="HAMAP" id="MF_01486">
    <property type="entry name" value="RecC"/>
    <property type="match status" value="1"/>
</dbReference>
<evidence type="ECO:0000256" key="6">
    <source>
        <dbReference type="ARBA" id="ARBA00022839"/>
    </source>
</evidence>
<dbReference type="RefSeq" id="WP_386720850.1">
    <property type="nucleotide sequence ID" value="NZ_JBHRSZ010000004.1"/>
</dbReference>
<dbReference type="PANTHER" id="PTHR30591:SF1">
    <property type="entry name" value="RECBCD ENZYME SUBUNIT RECC"/>
    <property type="match status" value="1"/>
</dbReference>
<dbReference type="SUPFAM" id="SSF52980">
    <property type="entry name" value="Restriction endonuclease-like"/>
    <property type="match status" value="1"/>
</dbReference>
<protein>
    <recommendedName>
        <fullName evidence="10">RecBCD enzyme subunit RecC</fullName>
    </recommendedName>
    <alternativeName>
        <fullName evidence="10">Exonuclease V subunit RecC</fullName>
        <shortName evidence="10">ExoV subunit RecC</shortName>
    </alternativeName>
    <alternativeName>
        <fullName evidence="10">Helicase/nuclease RecBCD subunit RecC</fullName>
    </alternativeName>
</protein>
<evidence type="ECO:0000259" key="11">
    <source>
        <dbReference type="Pfam" id="PF17946"/>
    </source>
</evidence>
<gene>
    <name evidence="10 12" type="primary">recC</name>
    <name evidence="12" type="ORF">ACFOEK_11555</name>
</gene>
<keyword evidence="2 10" id="KW-0547">Nucleotide-binding</keyword>
<keyword evidence="13" id="KW-1185">Reference proteome</keyword>
<name>A0ABV7HGC3_9GAMM</name>
<keyword evidence="1 10" id="KW-0540">Nuclease</keyword>
<dbReference type="Pfam" id="PF17946">
    <property type="entry name" value="RecC_C"/>
    <property type="match status" value="1"/>
</dbReference>
<dbReference type="NCBIfam" id="TIGR01450">
    <property type="entry name" value="recC"/>
    <property type="match status" value="1"/>
</dbReference>
<evidence type="ECO:0000313" key="12">
    <source>
        <dbReference type="EMBL" id="MFC3151663.1"/>
    </source>
</evidence>
<keyword evidence="5 10" id="KW-0347">Helicase</keyword>
<evidence type="ECO:0000256" key="8">
    <source>
        <dbReference type="ARBA" id="ARBA00023125"/>
    </source>
</evidence>
<evidence type="ECO:0000256" key="3">
    <source>
        <dbReference type="ARBA" id="ARBA00022763"/>
    </source>
</evidence>
<comment type="caution">
    <text evidence="12">The sequence shown here is derived from an EMBL/GenBank/DDBJ whole genome shotgun (WGS) entry which is preliminary data.</text>
</comment>
<comment type="function">
    <text evidence="10">A helicase/nuclease that prepares dsDNA breaks (DSB) for recombinational DNA repair. Binds to DSBs and unwinds DNA via a highly rapid and processive ATP-dependent bidirectional helicase activity. Unwinds dsDNA until it encounters a Chi (crossover hotspot instigator) sequence from the 3' direction. Cuts ssDNA a few nucleotides 3' to the Chi site. The properties and activities of the enzyme are changed at Chi. The Chi-altered holoenzyme produces a long 3'-ssDNA overhang and facilitates RecA-binding to the ssDNA for homologous DNA recombination and repair. Holoenzyme degrades any linearized DNA that is unable to undergo homologous recombination. In the holoenzyme this subunit recognizes the wild-type Chi sequence, and when added to isolated RecB increases its ATP-dependent helicase processivity.</text>
</comment>
<evidence type="ECO:0000256" key="9">
    <source>
        <dbReference type="ARBA" id="ARBA00023204"/>
    </source>
</evidence>
<keyword evidence="8 10" id="KW-0238">DNA-binding</keyword>
<evidence type="ECO:0000256" key="2">
    <source>
        <dbReference type="ARBA" id="ARBA00022741"/>
    </source>
</evidence>
<dbReference type="EMBL" id="JBHRSZ010000004">
    <property type="protein sequence ID" value="MFC3151663.1"/>
    <property type="molecule type" value="Genomic_DNA"/>
</dbReference>
<keyword evidence="9 10" id="KW-0234">DNA repair</keyword>
<keyword evidence="3 10" id="KW-0227">DNA damage</keyword>
<dbReference type="Proteomes" id="UP001595476">
    <property type="component" value="Unassembled WGS sequence"/>
</dbReference>
<proteinExistence type="inferred from homology"/>
<comment type="subunit">
    <text evidence="10">Heterotrimer of RecB, RecC and RecD. All subunits contribute to DNA-binding.</text>
</comment>
<reference evidence="13" key="1">
    <citation type="journal article" date="2019" name="Int. J. Syst. Evol. Microbiol.">
        <title>The Global Catalogue of Microorganisms (GCM) 10K type strain sequencing project: providing services to taxonomists for standard genome sequencing and annotation.</title>
        <authorList>
            <consortium name="The Broad Institute Genomics Platform"/>
            <consortium name="The Broad Institute Genome Sequencing Center for Infectious Disease"/>
            <person name="Wu L."/>
            <person name="Ma J."/>
        </authorList>
    </citation>
    <scope>NUCLEOTIDE SEQUENCE [LARGE SCALE GENOMIC DNA]</scope>
    <source>
        <strain evidence="13">KCTC 52438</strain>
    </source>
</reference>